<dbReference type="OMA" id="PCHILAP"/>
<dbReference type="EnsemblMetazoa" id="XM_021056259.2">
    <property type="protein sequence ID" value="XP_020911918.2"/>
    <property type="gene ID" value="LOC110249673"/>
</dbReference>
<name>A0A913XYQ5_EXADI</name>
<dbReference type="PANTHER" id="PTHR23511:SF5">
    <property type="entry name" value="MAJOR FACILITATOR-TYPE TRANSPORTER HXNZ-RELATED"/>
    <property type="match status" value="1"/>
</dbReference>
<evidence type="ECO:0000313" key="7">
    <source>
        <dbReference type="EnsemblMetazoa" id="XP_020911918.2"/>
    </source>
</evidence>
<dbReference type="Gene3D" id="1.20.1250.20">
    <property type="entry name" value="MFS general substrate transporter like domains"/>
    <property type="match status" value="1"/>
</dbReference>
<dbReference type="SUPFAM" id="SSF103473">
    <property type="entry name" value="MFS general substrate transporter"/>
    <property type="match status" value="1"/>
</dbReference>
<accession>A0A913XYQ5</accession>
<keyword evidence="3 6" id="KW-0812">Transmembrane</keyword>
<dbReference type="InterPro" id="IPR036259">
    <property type="entry name" value="MFS_trans_sf"/>
</dbReference>
<evidence type="ECO:0000256" key="2">
    <source>
        <dbReference type="ARBA" id="ARBA00022448"/>
    </source>
</evidence>
<dbReference type="KEGG" id="epa:110249673"/>
<dbReference type="AlphaFoldDB" id="A0A913XYQ5"/>
<protein>
    <submittedName>
        <fullName evidence="7">Uncharacterized protein</fullName>
    </submittedName>
</protein>
<reference evidence="7" key="1">
    <citation type="submission" date="2022-11" db="UniProtKB">
        <authorList>
            <consortium name="EnsemblMetazoa"/>
        </authorList>
    </citation>
    <scope>IDENTIFICATION</scope>
</reference>
<evidence type="ECO:0000256" key="4">
    <source>
        <dbReference type="ARBA" id="ARBA00022989"/>
    </source>
</evidence>
<keyword evidence="4 6" id="KW-1133">Transmembrane helix</keyword>
<dbReference type="RefSeq" id="XP_020911918.2">
    <property type="nucleotide sequence ID" value="XM_021056259.2"/>
</dbReference>
<keyword evidence="5 6" id="KW-0472">Membrane</keyword>
<keyword evidence="2" id="KW-0813">Transport</keyword>
<evidence type="ECO:0000313" key="8">
    <source>
        <dbReference type="Proteomes" id="UP000887567"/>
    </source>
</evidence>
<feature type="transmembrane region" description="Helical" evidence="6">
    <location>
        <begin position="51"/>
        <end position="70"/>
    </location>
</feature>
<dbReference type="PANTHER" id="PTHR23511">
    <property type="entry name" value="SYNAPTIC VESICLE GLYCOPROTEIN 2"/>
    <property type="match status" value="1"/>
</dbReference>
<feature type="transmembrane region" description="Helical" evidence="6">
    <location>
        <begin position="100"/>
        <end position="122"/>
    </location>
</feature>
<comment type="subcellular location">
    <subcellularLocation>
        <location evidence="1">Membrane</location>
        <topology evidence="1">Multi-pass membrane protein</topology>
    </subcellularLocation>
</comment>
<dbReference type="Proteomes" id="UP000887567">
    <property type="component" value="Unplaced"/>
</dbReference>
<evidence type="ECO:0000256" key="6">
    <source>
        <dbReference type="SAM" id="Phobius"/>
    </source>
</evidence>
<keyword evidence="8" id="KW-1185">Reference proteome</keyword>
<evidence type="ECO:0000256" key="3">
    <source>
        <dbReference type="ARBA" id="ARBA00022692"/>
    </source>
</evidence>
<feature type="transmembrane region" description="Helical" evidence="6">
    <location>
        <begin position="77"/>
        <end position="94"/>
    </location>
</feature>
<dbReference type="GeneID" id="110249673"/>
<organism evidence="7 8">
    <name type="scientific">Exaiptasia diaphana</name>
    <name type="common">Tropical sea anemone</name>
    <name type="synonym">Aiptasia pulchella</name>
    <dbReference type="NCBI Taxonomy" id="2652724"/>
    <lineage>
        <taxon>Eukaryota</taxon>
        <taxon>Metazoa</taxon>
        <taxon>Cnidaria</taxon>
        <taxon>Anthozoa</taxon>
        <taxon>Hexacorallia</taxon>
        <taxon>Actiniaria</taxon>
        <taxon>Aiptasiidae</taxon>
        <taxon>Exaiptasia</taxon>
    </lineage>
</organism>
<proteinExistence type="predicted"/>
<dbReference type="GO" id="GO:0016020">
    <property type="term" value="C:membrane"/>
    <property type="evidence" value="ECO:0007669"/>
    <property type="project" value="UniProtKB-SubCell"/>
</dbReference>
<dbReference type="OrthoDB" id="4139357at2759"/>
<evidence type="ECO:0000256" key="1">
    <source>
        <dbReference type="ARBA" id="ARBA00004141"/>
    </source>
</evidence>
<evidence type="ECO:0000256" key="5">
    <source>
        <dbReference type="ARBA" id="ARBA00023136"/>
    </source>
</evidence>
<sequence length="148" mass="16605">MTLLPVRLTTSECKKRSISFSPSLVQSAGTGNVKNPHCGCKLLTTSDYTDMMWTTVSEVPIVVLNVILLEKLGRKKTLATLYSLTAFFFILLFICTSRAWMVAFIFGVRGCISGVFTATYIYTPEVRKTKLVLLRSDVVDWTTDYLID</sequence>